<dbReference type="InterPro" id="IPR050430">
    <property type="entry name" value="Peptidase_S1"/>
</dbReference>
<evidence type="ECO:0000256" key="3">
    <source>
        <dbReference type="ARBA" id="ARBA00022729"/>
    </source>
</evidence>
<dbReference type="SMART" id="SM00020">
    <property type="entry name" value="Tryp_SPc"/>
    <property type="match status" value="1"/>
</dbReference>
<evidence type="ECO:0000256" key="5">
    <source>
        <dbReference type="ARBA" id="ARBA00023180"/>
    </source>
</evidence>
<keyword evidence="5" id="KW-0325">Glycoprotein</keyword>
<sequence length="250" mass="26788">MRVKLTQLGEIISILSKFIYDYEFSSAINTAVSPTITVGSNNSTGLSTNQESCIYGGLDTDVDRYPFTTSLRFDPDGKTFCGGTLVAPPSILTAEHCIKTDKGQIYASLGSELGSGAGSGRRSLRLEGYRHPLYNNDMHLYDVGLLKLETSSTQRTASLCAADGSDNRVGTMATVIGWGLTEDRKSSITLQEVNVRIISNAECTKRYRNRITEGMICPGNGGKYSCNEDSGGPLLANGVVVGLVSWGGKC</sequence>
<dbReference type="EMBL" id="JAENGZ010001272">
    <property type="protein sequence ID" value="KAG6949281.1"/>
    <property type="molecule type" value="Genomic_DNA"/>
</dbReference>
<dbReference type="OrthoDB" id="104223at2759"/>
<dbReference type="CDD" id="cd00190">
    <property type="entry name" value="Tryp_SPc"/>
    <property type="match status" value="1"/>
</dbReference>
<dbReference type="GO" id="GO:0006508">
    <property type="term" value="P:proteolysis"/>
    <property type="evidence" value="ECO:0007669"/>
    <property type="project" value="InterPro"/>
</dbReference>
<gene>
    <name evidence="7" type="ORF">JG687_00014980</name>
</gene>
<evidence type="ECO:0000256" key="2">
    <source>
        <dbReference type="ARBA" id="ARBA00022525"/>
    </source>
</evidence>
<dbReference type="PROSITE" id="PS50240">
    <property type="entry name" value="TRYPSIN_DOM"/>
    <property type="match status" value="1"/>
</dbReference>
<evidence type="ECO:0000313" key="8">
    <source>
        <dbReference type="Proteomes" id="UP000688947"/>
    </source>
</evidence>
<protein>
    <recommendedName>
        <fullName evidence="6">Peptidase S1 domain-containing protein</fullName>
    </recommendedName>
</protein>
<dbReference type="Pfam" id="PF00089">
    <property type="entry name" value="Trypsin"/>
    <property type="match status" value="1"/>
</dbReference>
<dbReference type="GO" id="GO:0005576">
    <property type="term" value="C:extracellular region"/>
    <property type="evidence" value="ECO:0007669"/>
    <property type="project" value="UniProtKB-SubCell"/>
</dbReference>
<organism evidence="7 8">
    <name type="scientific">Phytophthora cactorum</name>
    <dbReference type="NCBI Taxonomy" id="29920"/>
    <lineage>
        <taxon>Eukaryota</taxon>
        <taxon>Sar</taxon>
        <taxon>Stramenopiles</taxon>
        <taxon>Oomycota</taxon>
        <taxon>Peronosporomycetes</taxon>
        <taxon>Peronosporales</taxon>
        <taxon>Peronosporaceae</taxon>
        <taxon>Phytophthora</taxon>
    </lineage>
</organism>
<keyword evidence="2" id="KW-0964">Secreted</keyword>
<proteinExistence type="predicted"/>
<dbReference type="InterPro" id="IPR001254">
    <property type="entry name" value="Trypsin_dom"/>
</dbReference>
<keyword evidence="3" id="KW-0732">Signal</keyword>
<name>A0A8T1TUL7_9STRA</name>
<evidence type="ECO:0000256" key="4">
    <source>
        <dbReference type="ARBA" id="ARBA00023157"/>
    </source>
</evidence>
<dbReference type="VEuPathDB" id="FungiDB:PC110_g20392"/>
<evidence type="ECO:0000313" key="7">
    <source>
        <dbReference type="EMBL" id="KAG6949281.1"/>
    </source>
</evidence>
<evidence type="ECO:0000256" key="1">
    <source>
        <dbReference type="ARBA" id="ARBA00004613"/>
    </source>
</evidence>
<feature type="domain" description="Peptidase S1" evidence="6">
    <location>
        <begin position="54"/>
        <end position="250"/>
    </location>
</feature>
<dbReference type="PANTHER" id="PTHR24276:SF98">
    <property type="entry name" value="FI18310P1-RELATED"/>
    <property type="match status" value="1"/>
</dbReference>
<evidence type="ECO:0000259" key="6">
    <source>
        <dbReference type="PROSITE" id="PS50240"/>
    </source>
</evidence>
<dbReference type="PANTHER" id="PTHR24276">
    <property type="entry name" value="POLYSERASE-RELATED"/>
    <property type="match status" value="1"/>
</dbReference>
<comment type="subcellular location">
    <subcellularLocation>
        <location evidence="1">Secreted</location>
    </subcellularLocation>
</comment>
<dbReference type="Proteomes" id="UP000688947">
    <property type="component" value="Unassembled WGS sequence"/>
</dbReference>
<comment type="caution">
    <text evidence="7">The sequence shown here is derived from an EMBL/GenBank/DDBJ whole genome shotgun (WGS) entry which is preliminary data.</text>
</comment>
<dbReference type="AlphaFoldDB" id="A0A8T1TUL7"/>
<accession>A0A8T1TUL7</accession>
<keyword evidence="4" id="KW-1015">Disulfide bond</keyword>
<reference evidence="7" key="1">
    <citation type="submission" date="2021-01" db="EMBL/GenBank/DDBJ databases">
        <title>Phytophthora aleatoria, a newly-described species from Pinus radiata is distinct from Phytophthora cactorum isolates based on comparative genomics.</title>
        <authorList>
            <person name="Mcdougal R."/>
            <person name="Panda P."/>
            <person name="Williams N."/>
            <person name="Studholme D.J."/>
        </authorList>
    </citation>
    <scope>NUCLEOTIDE SEQUENCE</scope>
    <source>
        <strain evidence="7">NZFS 3830</strain>
    </source>
</reference>
<dbReference type="GO" id="GO:0004252">
    <property type="term" value="F:serine-type endopeptidase activity"/>
    <property type="evidence" value="ECO:0007669"/>
    <property type="project" value="InterPro"/>
</dbReference>